<dbReference type="Pfam" id="PF13279">
    <property type="entry name" value="4HBT_2"/>
    <property type="match status" value="1"/>
</dbReference>
<protein>
    <submittedName>
        <fullName evidence="1">Acyl-CoA thioester hydrolase</fullName>
    </submittedName>
</protein>
<dbReference type="CDD" id="cd00586">
    <property type="entry name" value="4HBT"/>
    <property type="match status" value="1"/>
</dbReference>
<comment type="caution">
    <text evidence="1">The sequence shown here is derived from an EMBL/GenBank/DDBJ whole genome shotgun (WGS) entry which is preliminary data.</text>
</comment>
<dbReference type="RefSeq" id="WP_392507674.1">
    <property type="nucleotide sequence ID" value="NZ_CP171129.1"/>
</dbReference>
<sequence length="143" mass="15773">MIWSEPIRPDWIDYNGHLSEAFYVLIMGNATDSVLSRFGMGPQYPGRTGSSVYTVENHVRYLAEVRGADAVEVRSSVIGANRKLIWLWHELWAGERLRATMETLGVHVTDGASSAFPPEIAEQLRAAVVPPPAEASGRIRPIG</sequence>
<dbReference type="EMBL" id="SOAW01000002">
    <property type="protein sequence ID" value="TDT31163.1"/>
    <property type="molecule type" value="Genomic_DNA"/>
</dbReference>
<dbReference type="Gene3D" id="3.10.129.10">
    <property type="entry name" value="Hotdog Thioesterase"/>
    <property type="match status" value="1"/>
</dbReference>
<name>A0A4R7J484_9ACTN</name>
<proteinExistence type="predicted"/>
<gene>
    <name evidence="1" type="ORF">CLV29_2576</name>
</gene>
<organism evidence="1 2">
    <name type="scientific">Naumannella halotolerans</name>
    <dbReference type="NCBI Taxonomy" id="993414"/>
    <lineage>
        <taxon>Bacteria</taxon>
        <taxon>Bacillati</taxon>
        <taxon>Actinomycetota</taxon>
        <taxon>Actinomycetes</taxon>
        <taxon>Propionibacteriales</taxon>
        <taxon>Propionibacteriaceae</taxon>
        <taxon>Naumannella</taxon>
    </lineage>
</organism>
<evidence type="ECO:0000313" key="2">
    <source>
        <dbReference type="Proteomes" id="UP000295371"/>
    </source>
</evidence>
<keyword evidence="1" id="KW-0378">Hydrolase</keyword>
<dbReference type="AlphaFoldDB" id="A0A4R7J484"/>
<dbReference type="SUPFAM" id="SSF54637">
    <property type="entry name" value="Thioesterase/thiol ester dehydrase-isomerase"/>
    <property type="match status" value="1"/>
</dbReference>
<reference evidence="1 2" key="1">
    <citation type="submission" date="2019-03" db="EMBL/GenBank/DDBJ databases">
        <title>Genomic Encyclopedia of Archaeal and Bacterial Type Strains, Phase II (KMG-II): from individual species to whole genera.</title>
        <authorList>
            <person name="Goeker M."/>
        </authorList>
    </citation>
    <scope>NUCLEOTIDE SEQUENCE [LARGE SCALE GENOMIC DNA]</scope>
    <source>
        <strain evidence="1 2">DSM 24323</strain>
    </source>
</reference>
<accession>A0A4R7J484</accession>
<dbReference type="GO" id="GO:0016787">
    <property type="term" value="F:hydrolase activity"/>
    <property type="evidence" value="ECO:0007669"/>
    <property type="project" value="UniProtKB-KW"/>
</dbReference>
<keyword evidence="2" id="KW-1185">Reference proteome</keyword>
<evidence type="ECO:0000313" key="1">
    <source>
        <dbReference type="EMBL" id="TDT31163.1"/>
    </source>
</evidence>
<dbReference type="Proteomes" id="UP000295371">
    <property type="component" value="Unassembled WGS sequence"/>
</dbReference>
<dbReference type="InterPro" id="IPR029069">
    <property type="entry name" value="HotDog_dom_sf"/>
</dbReference>